<feature type="transmembrane region" description="Helical" evidence="9">
    <location>
        <begin position="12"/>
        <end position="31"/>
    </location>
</feature>
<reference evidence="10 11" key="1">
    <citation type="journal article" date="2016" name="Nat. Commun.">
        <title>Thousands of microbial genomes shed light on interconnected biogeochemical processes in an aquifer system.</title>
        <authorList>
            <person name="Anantharaman K."/>
            <person name="Brown C.T."/>
            <person name="Hug L.A."/>
            <person name="Sharon I."/>
            <person name="Castelle C.J."/>
            <person name="Probst A.J."/>
            <person name="Thomas B.C."/>
            <person name="Singh A."/>
            <person name="Wilkins M.J."/>
            <person name="Karaoz U."/>
            <person name="Brodie E.L."/>
            <person name="Williams K.H."/>
            <person name="Hubbard S.S."/>
            <person name="Banfield J.F."/>
        </authorList>
    </citation>
    <scope>NUCLEOTIDE SEQUENCE [LARGE SCALE GENOMIC DNA]</scope>
</reference>
<gene>
    <name evidence="10" type="ORF">A2633_05890</name>
</gene>
<feature type="transmembrane region" description="Helical" evidence="9">
    <location>
        <begin position="355"/>
        <end position="377"/>
    </location>
</feature>
<evidence type="ECO:0000256" key="8">
    <source>
        <dbReference type="ARBA" id="ARBA00023136"/>
    </source>
</evidence>
<feature type="transmembrane region" description="Helical" evidence="9">
    <location>
        <begin position="185"/>
        <end position="208"/>
    </location>
</feature>
<keyword evidence="2" id="KW-0813">Transport</keyword>
<evidence type="ECO:0008006" key="12">
    <source>
        <dbReference type="Google" id="ProtNLM"/>
    </source>
</evidence>
<keyword evidence="3" id="KW-1003">Cell membrane</keyword>
<dbReference type="InterPro" id="IPR018227">
    <property type="entry name" value="Amino_acid_transport_2"/>
</dbReference>
<dbReference type="Proteomes" id="UP000177152">
    <property type="component" value="Unassembled WGS sequence"/>
</dbReference>
<dbReference type="PANTHER" id="PTHR46997">
    <property type="entry name" value="LOW AFFINITY TRYPTOPHAN PERMEASE-RELATED"/>
    <property type="match status" value="1"/>
</dbReference>
<keyword evidence="8 9" id="KW-0472">Membrane</keyword>
<feature type="transmembrane region" description="Helical" evidence="9">
    <location>
        <begin position="87"/>
        <end position="106"/>
    </location>
</feature>
<proteinExistence type="predicted"/>
<feature type="transmembrane region" description="Helical" evidence="9">
    <location>
        <begin position="295"/>
        <end position="314"/>
    </location>
</feature>
<evidence type="ECO:0000313" key="11">
    <source>
        <dbReference type="Proteomes" id="UP000177152"/>
    </source>
</evidence>
<dbReference type="Gene3D" id="1.20.1740.10">
    <property type="entry name" value="Amino acid/polyamine transporter I"/>
    <property type="match status" value="1"/>
</dbReference>
<dbReference type="AlphaFoldDB" id="A0A1G2K7L9"/>
<evidence type="ECO:0000256" key="2">
    <source>
        <dbReference type="ARBA" id="ARBA00022448"/>
    </source>
</evidence>
<evidence type="ECO:0000256" key="1">
    <source>
        <dbReference type="ARBA" id="ARBA00004429"/>
    </source>
</evidence>
<evidence type="ECO:0000256" key="9">
    <source>
        <dbReference type="SAM" id="Phobius"/>
    </source>
</evidence>
<evidence type="ECO:0000313" key="10">
    <source>
        <dbReference type="EMBL" id="OGZ95426.1"/>
    </source>
</evidence>
<feature type="transmembrane region" description="Helical" evidence="9">
    <location>
        <begin position="112"/>
        <end position="133"/>
    </location>
</feature>
<keyword evidence="6" id="KW-0029">Amino-acid transport</keyword>
<evidence type="ECO:0000256" key="5">
    <source>
        <dbReference type="ARBA" id="ARBA00022692"/>
    </source>
</evidence>
<dbReference type="PANTHER" id="PTHR46997:SF2">
    <property type="entry name" value="TYROSINE-SPECIFIC TRANSPORT SYSTEM"/>
    <property type="match status" value="1"/>
</dbReference>
<evidence type="ECO:0000256" key="3">
    <source>
        <dbReference type="ARBA" id="ARBA00022475"/>
    </source>
</evidence>
<sequence>MKANLVKFIQGIFLISGTIIGVGMFGIPFVIARSGLLLGLFELALLTAVMAVVHLMYGEIILRTPTVHRLPGYVELYLGRHAKIFSLFSYFLGLSGALLAYTVIGGKLTGDLFHLSPVMGPFFFWAAGSAFILFNIRQSGVVDTLLNAALIGFMFFFIFGSLPFVQPDNFSFGESDAGSLFENALLPYGVILFAIAGLVVVPEVRALFGIEKTGLLKRTLIWGTVLPGVLYGFFALVVIGISGEKTTPDALIGLKDVLPASFVALGEIIAILAAFTSYIIIGLTLKETYFFDMKISHKIAWLLTCFIPFALFLLGMQNFILIIGFLGAIGVGIDALLTIAVFARAQKAGARSSEYYLALPSSVLWGIAGMFLLGMVYEIAMFF</sequence>
<dbReference type="EMBL" id="MHQC01000010">
    <property type="protein sequence ID" value="OGZ95426.1"/>
    <property type="molecule type" value="Genomic_DNA"/>
</dbReference>
<protein>
    <recommendedName>
        <fullName evidence="12">Amino acid transporter transmembrane domain-containing protein</fullName>
    </recommendedName>
</protein>
<organism evidence="10 11">
    <name type="scientific">Candidatus Sungbacteria bacterium RIFCSPHIGHO2_01_FULL_47_32</name>
    <dbReference type="NCBI Taxonomy" id="1802264"/>
    <lineage>
        <taxon>Bacteria</taxon>
        <taxon>Candidatus Sungiibacteriota</taxon>
    </lineage>
</organism>
<dbReference type="InterPro" id="IPR013059">
    <property type="entry name" value="Trp_tyr_transpt"/>
</dbReference>
<feature type="transmembrane region" description="Helical" evidence="9">
    <location>
        <begin position="220"/>
        <end position="242"/>
    </location>
</feature>
<dbReference type="GO" id="GO:0003333">
    <property type="term" value="P:amino acid transmembrane transport"/>
    <property type="evidence" value="ECO:0007669"/>
    <property type="project" value="InterPro"/>
</dbReference>
<keyword evidence="4" id="KW-0997">Cell inner membrane</keyword>
<accession>A0A1G2K7L9</accession>
<feature type="transmembrane region" description="Helical" evidence="9">
    <location>
        <begin position="262"/>
        <end position="283"/>
    </location>
</feature>
<name>A0A1G2K7L9_9BACT</name>
<comment type="subcellular location">
    <subcellularLocation>
        <location evidence="1">Cell inner membrane</location>
        <topology evidence="1">Multi-pass membrane protein</topology>
    </subcellularLocation>
</comment>
<keyword evidence="5 9" id="KW-0812">Transmembrane</keyword>
<evidence type="ECO:0000256" key="7">
    <source>
        <dbReference type="ARBA" id="ARBA00022989"/>
    </source>
</evidence>
<feature type="transmembrane region" description="Helical" evidence="9">
    <location>
        <begin position="145"/>
        <end position="165"/>
    </location>
</feature>
<feature type="transmembrane region" description="Helical" evidence="9">
    <location>
        <begin position="37"/>
        <end position="57"/>
    </location>
</feature>
<keyword evidence="7 9" id="KW-1133">Transmembrane helix</keyword>
<dbReference type="GO" id="GO:0005886">
    <property type="term" value="C:plasma membrane"/>
    <property type="evidence" value="ECO:0007669"/>
    <property type="project" value="UniProtKB-SubCell"/>
</dbReference>
<feature type="transmembrane region" description="Helical" evidence="9">
    <location>
        <begin position="320"/>
        <end position="343"/>
    </location>
</feature>
<evidence type="ECO:0000256" key="4">
    <source>
        <dbReference type="ARBA" id="ARBA00022519"/>
    </source>
</evidence>
<comment type="caution">
    <text evidence="10">The sequence shown here is derived from an EMBL/GenBank/DDBJ whole genome shotgun (WGS) entry which is preliminary data.</text>
</comment>
<dbReference type="Pfam" id="PF03222">
    <property type="entry name" value="Trp_Tyr_perm"/>
    <property type="match status" value="1"/>
</dbReference>
<evidence type="ECO:0000256" key="6">
    <source>
        <dbReference type="ARBA" id="ARBA00022970"/>
    </source>
</evidence>
<dbReference type="GO" id="GO:0015173">
    <property type="term" value="F:aromatic amino acid transmembrane transporter activity"/>
    <property type="evidence" value="ECO:0007669"/>
    <property type="project" value="InterPro"/>
</dbReference>